<dbReference type="HOGENOM" id="CLU_3370316_0_0_6"/>
<dbReference type="EMBL" id="AEAH01004322">
    <property type="protein sequence ID" value="EGH36011.1"/>
    <property type="molecule type" value="Genomic_DNA"/>
</dbReference>
<dbReference type="Proteomes" id="UP000004471">
    <property type="component" value="Unassembled WGS sequence"/>
</dbReference>
<proteinExistence type="predicted"/>
<reference evidence="1 2" key="1">
    <citation type="journal article" date="2011" name="PLoS Pathog.">
        <title>Dynamic evolution of pathogenicity revealed by sequencing and comparative genomics of 19 Pseudomonas syringae isolates.</title>
        <authorList>
            <person name="Baltrus D.A."/>
            <person name="Nishimura M.T."/>
            <person name="Romanchuk A."/>
            <person name="Chang J.H."/>
            <person name="Mukhtar M.S."/>
            <person name="Cherkis K."/>
            <person name="Roach J."/>
            <person name="Grant S.R."/>
            <person name="Jones C.D."/>
            <person name="Dangl J.L."/>
        </authorList>
    </citation>
    <scope>NUCLEOTIDE SEQUENCE [LARGE SCALE GENOMIC DNA]</scope>
    <source>
        <strain evidence="2">M301072PT</strain>
    </source>
</reference>
<evidence type="ECO:0000313" key="2">
    <source>
        <dbReference type="Proteomes" id="UP000004471"/>
    </source>
</evidence>
<organism evidence="1 2">
    <name type="scientific">Pseudomonas syringae pv. japonica str. M301072</name>
    <dbReference type="NCBI Taxonomy" id="629262"/>
    <lineage>
        <taxon>Bacteria</taxon>
        <taxon>Pseudomonadati</taxon>
        <taxon>Pseudomonadota</taxon>
        <taxon>Gammaproteobacteria</taxon>
        <taxon>Pseudomonadales</taxon>
        <taxon>Pseudomonadaceae</taxon>
        <taxon>Pseudomonas</taxon>
        <taxon>Pseudomonas syringae</taxon>
    </lineage>
</organism>
<accession>F3G0L9</accession>
<feature type="non-terminal residue" evidence="1">
    <location>
        <position position="36"/>
    </location>
</feature>
<comment type="caution">
    <text evidence="1">The sequence shown here is derived from an EMBL/GenBank/DDBJ whole genome shotgun (WGS) entry which is preliminary data.</text>
</comment>
<dbReference type="AlphaFoldDB" id="F3G0L9"/>
<name>F3G0L9_PSESX</name>
<protein>
    <submittedName>
        <fullName evidence="1">Uncharacterized protein</fullName>
    </submittedName>
</protein>
<gene>
    <name evidence="1" type="ORF">PSYJA_45941</name>
</gene>
<sequence>MRIVQRRVVEPQQQLLKLVGRQDRQAIEGSVWLFFP</sequence>
<evidence type="ECO:0000313" key="1">
    <source>
        <dbReference type="EMBL" id="EGH36011.1"/>
    </source>
</evidence>